<keyword evidence="10" id="KW-0472">Membrane</keyword>
<dbReference type="Gene3D" id="3.30.565.10">
    <property type="entry name" value="Histidine kinase-like ATPase, C-terminal domain"/>
    <property type="match status" value="1"/>
</dbReference>
<dbReference type="Pfam" id="PF00672">
    <property type="entry name" value="HAMP"/>
    <property type="match status" value="1"/>
</dbReference>
<comment type="subcellular location">
    <subcellularLocation>
        <location evidence="2">Cell membrane</location>
        <topology evidence="2">Multi-pass membrane protein</topology>
    </subcellularLocation>
</comment>
<keyword evidence="10" id="KW-0812">Transmembrane</keyword>
<dbReference type="Pfam" id="PF02518">
    <property type="entry name" value="HATPase_c"/>
    <property type="match status" value="1"/>
</dbReference>
<accession>A0ABV7WX77</accession>
<dbReference type="InterPro" id="IPR005467">
    <property type="entry name" value="His_kinase_dom"/>
</dbReference>
<sequence length="405" mass="42991">MRSRLFLKIYLTILGSIAILAVTGFAVIALLLGSGEDRNFFAERAAVIAAGLPEDAEPGLLQASLDRIGAASGAELTVQDAQGAVLAQFQPSPPAAHRFEPVVIPLSDGRTLTVRLEPPFGPRRGNPLIPLALVSGLTALIAWPVVRHLTRRLEKLRVSVEAWGAGDLAVRAPILGSDEIAVVAESFNHAAERVETLIAANRALLANASHELRSPLARLRMGVELFETDPSPARRAEIDRNLGELDTLVGEILLSSRLSHAGTTGPLQRLDLLALAAEEAAQAGLEVAGISAEISGDPQLLHRLVRNLLQNALRHGRPPIEITVSHAAGKAELAVRDHGAGIPERDMGRVFEPFYRPGGHGEAAGGWGLGLALVRQIAEEHDGTVRCEAPPDGGARFIVTLPLRS</sequence>
<evidence type="ECO:0000256" key="2">
    <source>
        <dbReference type="ARBA" id="ARBA00004651"/>
    </source>
</evidence>
<evidence type="ECO:0000259" key="11">
    <source>
        <dbReference type="PROSITE" id="PS50109"/>
    </source>
</evidence>
<evidence type="ECO:0000313" key="14">
    <source>
        <dbReference type="Proteomes" id="UP001595613"/>
    </source>
</evidence>
<evidence type="ECO:0000256" key="4">
    <source>
        <dbReference type="ARBA" id="ARBA00022475"/>
    </source>
</evidence>
<keyword evidence="6" id="KW-0808">Transferase</keyword>
<dbReference type="InterPro" id="IPR003594">
    <property type="entry name" value="HATPase_dom"/>
</dbReference>
<dbReference type="SUPFAM" id="SSF158472">
    <property type="entry name" value="HAMP domain-like"/>
    <property type="match status" value="1"/>
</dbReference>
<keyword evidence="9 13" id="KW-0067">ATP-binding</keyword>
<keyword evidence="5" id="KW-0597">Phosphoprotein</keyword>
<dbReference type="RefSeq" id="WP_380094587.1">
    <property type="nucleotide sequence ID" value="NZ_JBHRYD010000001.1"/>
</dbReference>
<dbReference type="GO" id="GO:0005524">
    <property type="term" value="F:ATP binding"/>
    <property type="evidence" value="ECO:0007669"/>
    <property type="project" value="UniProtKB-KW"/>
</dbReference>
<dbReference type="Gene3D" id="1.10.287.130">
    <property type="match status" value="1"/>
</dbReference>
<dbReference type="Proteomes" id="UP001595613">
    <property type="component" value="Unassembled WGS sequence"/>
</dbReference>
<feature type="transmembrane region" description="Helical" evidence="10">
    <location>
        <begin position="9"/>
        <end position="32"/>
    </location>
</feature>
<keyword evidence="14" id="KW-1185">Reference proteome</keyword>
<dbReference type="SMART" id="SM00388">
    <property type="entry name" value="HisKA"/>
    <property type="match status" value="1"/>
</dbReference>
<evidence type="ECO:0000256" key="8">
    <source>
        <dbReference type="ARBA" id="ARBA00022777"/>
    </source>
</evidence>
<dbReference type="EC" id="2.7.13.3" evidence="3"/>
<evidence type="ECO:0000313" key="13">
    <source>
        <dbReference type="EMBL" id="MFC3703637.1"/>
    </source>
</evidence>
<dbReference type="CDD" id="cd00075">
    <property type="entry name" value="HATPase"/>
    <property type="match status" value="1"/>
</dbReference>
<comment type="caution">
    <text evidence="13">The sequence shown here is derived from an EMBL/GenBank/DDBJ whole genome shotgun (WGS) entry which is preliminary data.</text>
</comment>
<evidence type="ECO:0000259" key="12">
    <source>
        <dbReference type="PROSITE" id="PS50885"/>
    </source>
</evidence>
<keyword evidence="7" id="KW-0547">Nucleotide-binding</keyword>
<dbReference type="PANTHER" id="PTHR44936">
    <property type="entry name" value="SENSOR PROTEIN CREC"/>
    <property type="match status" value="1"/>
</dbReference>
<dbReference type="Pfam" id="PF00512">
    <property type="entry name" value="HisKA"/>
    <property type="match status" value="1"/>
</dbReference>
<evidence type="ECO:0000256" key="1">
    <source>
        <dbReference type="ARBA" id="ARBA00000085"/>
    </source>
</evidence>
<evidence type="ECO:0000256" key="10">
    <source>
        <dbReference type="SAM" id="Phobius"/>
    </source>
</evidence>
<dbReference type="InterPro" id="IPR036890">
    <property type="entry name" value="HATPase_C_sf"/>
</dbReference>
<gene>
    <name evidence="13" type="ORF">ACFOOL_02555</name>
</gene>
<dbReference type="SUPFAM" id="SSF47384">
    <property type="entry name" value="Homodimeric domain of signal transducing histidine kinase"/>
    <property type="match status" value="1"/>
</dbReference>
<dbReference type="Gene3D" id="1.10.8.500">
    <property type="entry name" value="HAMP domain in histidine kinase"/>
    <property type="match status" value="1"/>
</dbReference>
<comment type="catalytic activity">
    <reaction evidence="1">
        <text>ATP + protein L-histidine = ADP + protein N-phospho-L-histidine.</text>
        <dbReference type="EC" id="2.7.13.3"/>
    </reaction>
</comment>
<evidence type="ECO:0000256" key="3">
    <source>
        <dbReference type="ARBA" id="ARBA00012438"/>
    </source>
</evidence>
<proteinExistence type="predicted"/>
<dbReference type="InterPro" id="IPR003660">
    <property type="entry name" value="HAMP_dom"/>
</dbReference>
<dbReference type="PRINTS" id="PR00344">
    <property type="entry name" value="BCTRLSENSOR"/>
</dbReference>
<evidence type="ECO:0000256" key="5">
    <source>
        <dbReference type="ARBA" id="ARBA00022553"/>
    </source>
</evidence>
<feature type="domain" description="Histidine kinase" evidence="11">
    <location>
        <begin position="207"/>
        <end position="405"/>
    </location>
</feature>
<organism evidence="13 14">
    <name type="scientific">Devosia honganensis</name>
    <dbReference type="NCBI Taxonomy" id="1610527"/>
    <lineage>
        <taxon>Bacteria</taxon>
        <taxon>Pseudomonadati</taxon>
        <taxon>Pseudomonadota</taxon>
        <taxon>Alphaproteobacteria</taxon>
        <taxon>Hyphomicrobiales</taxon>
        <taxon>Devosiaceae</taxon>
        <taxon>Devosia</taxon>
    </lineage>
</organism>
<keyword evidence="10" id="KW-1133">Transmembrane helix</keyword>
<name>A0ABV7WX77_9HYPH</name>
<dbReference type="EMBL" id="JBHRYD010000001">
    <property type="protein sequence ID" value="MFC3703637.1"/>
    <property type="molecule type" value="Genomic_DNA"/>
</dbReference>
<feature type="domain" description="HAMP" evidence="12">
    <location>
        <begin position="147"/>
        <end position="199"/>
    </location>
</feature>
<evidence type="ECO:0000256" key="7">
    <source>
        <dbReference type="ARBA" id="ARBA00022741"/>
    </source>
</evidence>
<evidence type="ECO:0000256" key="9">
    <source>
        <dbReference type="ARBA" id="ARBA00022840"/>
    </source>
</evidence>
<dbReference type="PROSITE" id="PS50109">
    <property type="entry name" value="HIS_KIN"/>
    <property type="match status" value="1"/>
</dbReference>
<dbReference type="CDD" id="cd00082">
    <property type="entry name" value="HisKA"/>
    <property type="match status" value="1"/>
</dbReference>
<dbReference type="SUPFAM" id="SSF55874">
    <property type="entry name" value="ATPase domain of HSP90 chaperone/DNA topoisomerase II/histidine kinase"/>
    <property type="match status" value="1"/>
</dbReference>
<protein>
    <recommendedName>
        <fullName evidence="3">histidine kinase</fullName>
        <ecNumber evidence="3">2.7.13.3</ecNumber>
    </recommendedName>
</protein>
<dbReference type="PROSITE" id="PS50885">
    <property type="entry name" value="HAMP"/>
    <property type="match status" value="1"/>
</dbReference>
<dbReference type="SMART" id="SM00304">
    <property type="entry name" value="HAMP"/>
    <property type="match status" value="1"/>
</dbReference>
<dbReference type="CDD" id="cd06225">
    <property type="entry name" value="HAMP"/>
    <property type="match status" value="1"/>
</dbReference>
<dbReference type="InterPro" id="IPR050980">
    <property type="entry name" value="2C_sensor_his_kinase"/>
</dbReference>
<evidence type="ECO:0000256" key="6">
    <source>
        <dbReference type="ARBA" id="ARBA00022679"/>
    </source>
</evidence>
<dbReference type="PANTHER" id="PTHR44936:SF10">
    <property type="entry name" value="SENSOR PROTEIN RSTB"/>
    <property type="match status" value="1"/>
</dbReference>
<keyword evidence="4" id="KW-1003">Cell membrane</keyword>
<dbReference type="SMART" id="SM00387">
    <property type="entry name" value="HATPase_c"/>
    <property type="match status" value="1"/>
</dbReference>
<dbReference type="InterPro" id="IPR004358">
    <property type="entry name" value="Sig_transdc_His_kin-like_C"/>
</dbReference>
<dbReference type="InterPro" id="IPR003661">
    <property type="entry name" value="HisK_dim/P_dom"/>
</dbReference>
<dbReference type="InterPro" id="IPR036097">
    <property type="entry name" value="HisK_dim/P_sf"/>
</dbReference>
<keyword evidence="8" id="KW-0418">Kinase</keyword>
<reference evidence="14" key="1">
    <citation type="journal article" date="2019" name="Int. J. Syst. Evol. Microbiol.">
        <title>The Global Catalogue of Microorganisms (GCM) 10K type strain sequencing project: providing services to taxonomists for standard genome sequencing and annotation.</title>
        <authorList>
            <consortium name="The Broad Institute Genomics Platform"/>
            <consortium name="The Broad Institute Genome Sequencing Center for Infectious Disease"/>
            <person name="Wu L."/>
            <person name="Ma J."/>
        </authorList>
    </citation>
    <scope>NUCLEOTIDE SEQUENCE [LARGE SCALE GENOMIC DNA]</scope>
    <source>
        <strain evidence="14">KCTC 42281</strain>
    </source>
</reference>